<dbReference type="HOGENOM" id="CLU_2360192_0_0_1"/>
<reference evidence="2 3" key="1">
    <citation type="journal article" date="2011" name="J. Gen. Appl. Microbiol.">
        <title>Draft genome sequencing of the enigmatic basidiomycete Mixia osmundae.</title>
        <authorList>
            <person name="Nishida H."/>
            <person name="Nagatsuka Y."/>
            <person name="Sugiyama J."/>
        </authorList>
    </citation>
    <scope>NUCLEOTIDE SEQUENCE [LARGE SCALE GENOMIC DNA]</scope>
    <source>
        <strain evidence="3">CBS 9802 / IAM 14324 / JCM 22182 / KY 12970</strain>
    </source>
</reference>
<reference evidence="2 3" key="2">
    <citation type="journal article" date="2012" name="Open Biol.">
        <title>Characteristics of nucleosomes and linker DNA regions on the genome of the basidiomycete Mixia osmundae revealed by mono- and dinucleosome mapping.</title>
        <authorList>
            <person name="Nishida H."/>
            <person name="Kondo S."/>
            <person name="Matsumoto T."/>
            <person name="Suzuki Y."/>
            <person name="Yoshikawa H."/>
            <person name="Taylor T.D."/>
            <person name="Sugiyama J."/>
        </authorList>
    </citation>
    <scope>NUCLEOTIDE SEQUENCE [LARGE SCALE GENOMIC DNA]</scope>
    <source>
        <strain evidence="3">CBS 9802 / IAM 14324 / JCM 22182 / KY 12970</strain>
    </source>
</reference>
<organism evidence="2 3">
    <name type="scientific">Mixia osmundae (strain CBS 9802 / IAM 14324 / JCM 22182 / KY 12970)</name>
    <dbReference type="NCBI Taxonomy" id="764103"/>
    <lineage>
        <taxon>Eukaryota</taxon>
        <taxon>Fungi</taxon>
        <taxon>Dikarya</taxon>
        <taxon>Basidiomycota</taxon>
        <taxon>Pucciniomycotina</taxon>
        <taxon>Mixiomycetes</taxon>
        <taxon>Mixiales</taxon>
        <taxon>Mixiaceae</taxon>
        <taxon>Mixia</taxon>
    </lineage>
</organism>
<dbReference type="Proteomes" id="UP000009131">
    <property type="component" value="Unassembled WGS sequence"/>
</dbReference>
<comment type="caution">
    <text evidence="2">The sequence shown here is derived from an EMBL/GenBank/DDBJ whole genome shotgun (WGS) entry which is preliminary data.</text>
</comment>
<dbReference type="RefSeq" id="XP_014566931.1">
    <property type="nucleotide sequence ID" value="XM_014711445.1"/>
</dbReference>
<feature type="region of interest" description="Disordered" evidence="1">
    <location>
        <begin position="1"/>
        <end position="38"/>
    </location>
</feature>
<evidence type="ECO:0000256" key="1">
    <source>
        <dbReference type="SAM" id="MobiDB-lite"/>
    </source>
</evidence>
<dbReference type="EMBL" id="BABT02000078">
    <property type="protein sequence ID" value="GAA96337.1"/>
    <property type="molecule type" value="Genomic_DNA"/>
</dbReference>
<protein>
    <submittedName>
        <fullName evidence="2">Uncharacterized protein</fullName>
    </submittedName>
</protein>
<name>G7E0H7_MIXOS</name>
<keyword evidence="3" id="KW-1185">Reference proteome</keyword>
<gene>
    <name evidence="2" type="primary">Mo03003</name>
    <name evidence="2" type="ORF">E5Q_03003</name>
</gene>
<evidence type="ECO:0000313" key="2">
    <source>
        <dbReference type="EMBL" id="GAA96337.1"/>
    </source>
</evidence>
<dbReference type="AlphaFoldDB" id="G7E0H7"/>
<proteinExistence type="predicted"/>
<evidence type="ECO:0000313" key="3">
    <source>
        <dbReference type="Proteomes" id="UP000009131"/>
    </source>
</evidence>
<sequence length="96" mass="10863">MTTLMSEQESYRGEQDSDLTGQCERSFSGDTREGSHPVSSVDENLLIKIWSGSWLFLLDTRSRSHTLFYLFPPPNARKGCCTRPEAPCPDIYTRSA</sequence>
<dbReference type="InParanoid" id="G7E0H7"/>
<accession>G7E0H7</accession>
<feature type="compositionally biased region" description="Polar residues" evidence="1">
    <location>
        <begin position="18"/>
        <end position="29"/>
    </location>
</feature>